<accession>A0A193QII4</accession>
<keyword evidence="4" id="KW-0663">Pyridoxal phosphate</keyword>
<dbReference type="InterPro" id="IPR015421">
    <property type="entry name" value="PyrdxlP-dep_Trfase_major"/>
</dbReference>
<name>A0A193QII4_SODGM</name>
<dbReference type="Pfam" id="PF01212">
    <property type="entry name" value="Beta_elim_lyase"/>
    <property type="match status" value="1"/>
</dbReference>
<dbReference type="SUPFAM" id="SSF53383">
    <property type="entry name" value="PLP-dependent transferases"/>
    <property type="match status" value="1"/>
</dbReference>
<sequence>MCGSEAYIAGARRWRKMVGGGMRQAGILAAGARYALAHHVTRFNAR</sequence>
<comment type="subunit">
    <text evidence="3">Homotetramer.</text>
</comment>
<evidence type="ECO:0000256" key="3">
    <source>
        <dbReference type="ARBA" id="ARBA00011881"/>
    </source>
</evidence>
<dbReference type="Proteomes" id="UP000245838">
    <property type="component" value="Chromosome sggmmb4_Chromosome"/>
</dbReference>
<dbReference type="AlphaFoldDB" id="A0A193QII4"/>
<evidence type="ECO:0000313" key="6">
    <source>
        <dbReference type="EMBL" id="CRL44992.1"/>
    </source>
</evidence>
<gene>
    <name evidence="6" type="primary">ltaA</name>
    <name evidence="6" type="ORF">SGGMMB4_02446</name>
</gene>
<organism evidence="6 7">
    <name type="scientific">Sodalis glossinidius (strain morsitans)</name>
    <dbReference type="NCBI Taxonomy" id="343509"/>
    <lineage>
        <taxon>Bacteria</taxon>
        <taxon>Pseudomonadati</taxon>
        <taxon>Pseudomonadota</taxon>
        <taxon>Gammaproteobacteria</taxon>
        <taxon>Enterobacterales</taxon>
        <taxon>Bruguierivoracaceae</taxon>
        <taxon>Sodalis</taxon>
    </lineage>
</organism>
<comment type="similarity">
    <text evidence="2">Belongs to the threonine aldolase family.</text>
</comment>
<reference evidence="6 7" key="1">
    <citation type="submission" date="2015-05" db="EMBL/GenBank/DDBJ databases">
        <authorList>
            <person name="Goodhead I."/>
        </authorList>
    </citation>
    <scope>NUCLEOTIDE SEQUENCE [LARGE SCALE GENOMIC DNA]</scope>
    <source>
        <strain evidence="7">morsitans</strain>
    </source>
</reference>
<evidence type="ECO:0000259" key="5">
    <source>
        <dbReference type="Pfam" id="PF01212"/>
    </source>
</evidence>
<dbReference type="InterPro" id="IPR015424">
    <property type="entry name" value="PyrdxlP-dep_Trfase"/>
</dbReference>
<dbReference type="GO" id="GO:0008732">
    <property type="term" value="F:L-allo-threonine aldolase activity"/>
    <property type="evidence" value="ECO:0007669"/>
    <property type="project" value="TreeGrafter"/>
</dbReference>
<dbReference type="PANTHER" id="PTHR48097">
    <property type="entry name" value="L-THREONINE ALDOLASE-RELATED"/>
    <property type="match status" value="1"/>
</dbReference>
<dbReference type="GO" id="GO:0005829">
    <property type="term" value="C:cytosol"/>
    <property type="evidence" value="ECO:0007669"/>
    <property type="project" value="TreeGrafter"/>
</dbReference>
<dbReference type="EMBL" id="LN854557">
    <property type="protein sequence ID" value="CRL44992.1"/>
    <property type="molecule type" value="Genomic_DNA"/>
</dbReference>
<dbReference type="GO" id="GO:0006545">
    <property type="term" value="P:glycine biosynthetic process"/>
    <property type="evidence" value="ECO:0007669"/>
    <property type="project" value="TreeGrafter"/>
</dbReference>
<proteinExistence type="inferred from homology"/>
<protein>
    <submittedName>
        <fullName evidence="6">L-allo-threonine aldolase</fullName>
    </submittedName>
</protein>
<evidence type="ECO:0000256" key="1">
    <source>
        <dbReference type="ARBA" id="ARBA00001933"/>
    </source>
</evidence>
<evidence type="ECO:0000256" key="2">
    <source>
        <dbReference type="ARBA" id="ARBA00006966"/>
    </source>
</evidence>
<evidence type="ECO:0000256" key="4">
    <source>
        <dbReference type="ARBA" id="ARBA00022898"/>
    </source>
</evidence>
<dbReference type="Gene3D" id="3.40.640.10">
    <property type="entry name" value="Type I PLP-dependent aspartate aminotransferase-like (Major domain)"/>
    <property type="match status" value="1"/>
</dbReference>
<dbReference type="GO" id="GO:0006567">
    <property type="term" value="P:L-threonine catabolic process"/>
    <property type="evidence" value="ECO:0007669"/>
    <property type="project" value="TreeGrafter"/>
</dbReference>
<evidence type="ECO:0000313" key="7">
    <source>
        <dbReference type="Proteomes" id="UP000245838"/>
    </source>
</evidence>
<comment type="cofactor">
    <cofactor evidence="1">
        <name>pyridoxal 5'-phosphate</name>
        <dbReference type="ChEBI" id="CHEBI:597326"/>
    </cofactor>
</comment>
<dbReference type="PANTHER" id="PTHR48097:SF9">
    <property type="entry name" value="L-THREONINE ALDOLASE"/>
    <property type="match status" value="1"/>
</dbReference>
<dbReference type="InterPro" id="IPR001597">
    <property type="entry name" value="ArAA_b-elim_lyase/Thr_aldolase"/>
</dbReference>
<feature type="domain" description="Aromatic amino acid beta-eliminating lyase/threonine aldolase" evidence="5">
    <location>
        <begin position="2"/>
        <end position="44"/>
    </location>
</feature>